<evidence type="ECO:0000313" key="2">
    <source>
        <dbReference type="EMBL" id="KAJ7076249.1"/>
    </source>
</evidence>
<feature type="region of interest" description="Disordered" evidence="1">
    <location>
        <begin position="248"/>
        <end position="304"/>
    </location>
</feature>
<keyword evidence="3" id="KW-1185">Reference proteome</keyword>
<dbReference type="AlphaFoldDB" id="A0AAD6TRS9"/>
<feature type="region of interest" description="Disordered" evidence="1">
    <location>
        <begin position="157"/>
        <end position="180"/>
    </location>
</feature>
<gene>
    <name evidence="2" type="ORF">B0H15DRAFT_805699</name>
</gene>
<evidence type="ECO:0000256" key="1">
    <source>
        <dbReference type="SAM" id="MobiDB-lite"/>
    </source>
</evidence>
<name>A0AAD6TRS9_9AGAR</name>
<feature type="compositionally biased region" description="Low complexity" evidence="1">
    <location>
        <begin position="284"/>
        <end position="304"/>
    </location>
</feature>
<dbReference type="Proteomes" id="UP001222325">
    <property type="component" value="Unassembled WGS sequence"/>
</dbReference>
<accession>A0AAD6TRS9</accession>
<feature type="compositionally biased region" description="Basic and acidic residues" evidence="1">
    <location>
        <begin position="164"/>
        <end position="174"/>
    </location>
</feature>
<comment type="caution">
    <text evidence="2">The sequence shown here is derived from an EMBL/GenBank/DDBJ whole genome shotgun (WGS) entry which is preliminary data.</text>
</comment>
<protein>
    <submittedName>
        <fullName evidence="2">Uncharacterized protein</fullName>
    </submittedName>
</protein>
<reference evidence="2" key="1">
    <citation type="submission" date="2023-03" db="EMBL/GenBank/DDBJ databases">
        <title>Massive genome expansion in bonnet fungi (Mycena s.s.) driven by repeated elements and novel gene families across ecological guilds.</title>
        <authorList>
            <consortium name="Lawrence Berkeley National Laboratory"/>
            <person name="Harder C.B."/>
            <person name="Miyauchi S."/>
            <person name="Viragh M."/>
            <person name="Kuo A."/>
            <person name="Thoen E."/>
            <person name="Andreopoulos B."/>
            <person name="Lu D."/>
            <person name="Skrede I."/>
            <person name="Drula E."/>
            <person name="Henrissat B."/>
            <person name="Morin E."/>
            <person name="Kohler A."/>
            <person name="Barry K."/>
            <person name="LaButti K."/>
            <person name="Morin E."/>
            <person name="Salamov A."/>
            <person name="Lipzen A."/>
            <person name="Mereny Z."/>
            <person name="Hegedus B."/>
            <person name="Baldrian P."/>
            <person name="Stursova M."/>
            <person name="Weitz H."/>
            <person name="Taylor A."/>
            <person name="Grigoriev I.V."/>
            <person name="Nagy L.G."/>
            <person name="Martin F."/>
            <person name="Kauserud H."/>
        </authorList>
    </citation>
    <scope>NUCLEOTIDE SEQUENCE</scope>
    <source>
        <strain evidence="2">CBHHK173m</strain>
    </source>
</reference>
<proteinExistence type="predicted"/>
<dbReference type="EMBL" id="JARJCN010000083">
    <property type="protein sequence ID" value="KAJ7076249.1"/>
    <property type="molecule type" value="Genomic_DNA"/>
</dbReference>
<evidence type="ECO:0000313" key="3">
    <source>
        <dbReference type="Proteomes" id="UP001222325"/>
    </source>
</evidence>
<organism evidence="2 3">
    <name type="scientific">Mycena belliarum</name>
    <dbReference type="NCBI Taxonomy" id="1033014"/>
    <lineage>
        <taxon>Eukaryota</taxon>
        <taxon>Fungi</taxon>
        <taxon>Dikarya</taxon>
        <taxon>Basidiomycota</taxon>
        <taxon>Agaricomycotina</taxon>
        <taxon>Agaricomycetes</taxon>
        <taxon>Agaricomycetidae</taxon>
        <taxon>Agaricales</taxon>
        <taxon>Marasmiineae</taxon>
        <taxon>Mycenaceae</taxon>
        <taxon>Mycena</taxon>
    </lineage>
</organism>
<sequence>MPRKGARARKRAREGHPDVKPGKVGWVHGTKLRFFETDKDDYLAALEVKQAGAFYSRMARLYLGKYGYYLDWDDDLEDDDDVASDVDNDEDVDDLSAEEAEERSAYYKKLRAVTYKKIGVWYNSQHGGSVEKKTKTMTFKQLFNKPELEPRIVAAPESSANHQVPDRRYKEGVGRGDSSVQGGGLAAIALEHKAAMTAYDQAISSDPPTTAAAFDVNNALRPIPDRGGRIEVRRTDLRLAEAECRARSLNTDAEGSGHVASNGEEGSTMEVSPVTTPPGAPSAITSDGPTPTTSGAPAASTPIPPAASTSILVLPGSQPLDLPAFNPSMFDPGDGLQMHQAEVEDDKIMVPAGMGKALKAEVVVMTREDHATYMRWLRSLTQAEVEFQSSLARDREVMKRVAAGMELMEAMAWIER</sequence>